<keyword evidence="3" id="KW-0498">Mitosis</keyword>
<dbReference type="GO" id="GO:0051301">
    <property type="term" value="P:cell division"/>
    <property type="evidence" value="ECO:0007669"/>
    <property type="project" value="UniProtKB-KW"/>
</dbReference>
<sequence>METATPVLRLFGSSSLATPATGGQFACNPAIDLTATVGEDNATLYVWRANDQLVWKHAERGKKVEGICWKEDGQFLASGWSDGVVRLMGLESSKPVHHIRVCDADSLSSGGAGGTAPAKIEFIAWSKNVTGESRRRGRKGGPRRAEREILLDAERMGDVALDLPHELTFLEVETALPKLSPLPVLGGSGDDMFLFSTTASLDFVFRPCKAEDADDVHILIVGTADGGIHLSIYDSFVIGRFKHSPRTARADPGSGVFQLCGHGSHPEISTHMLLLRPHQGDGTALYLVPMDLTFVHRSPVNLSLLASKTTTLQNLLRYLKQTQSHMIGEWKSTRELPSRFLLGVQDDLKKMPNGALTIVQALYHTVATGHVLPPVKEWLVDTLAERGLKRWEKAVITGLVNLRGLVHENFIPALERCGIILSRLLGIARFHRSEESIGFSEAQISKLAEIISCLLMVAHKVLLIVMDELEQFTVFSVWLRMEIDKQASSSITDELSEKEATMDYAKVLSYIQNYLVSSPLATYFGELDKEQHIKDKEHIEQAPSLPDILGAELQKQEAGQPYMAALPRVEFLLDYLTSRASIVFKGIARAEEQGVRFGQAAELSIGKKIWKHDIWVSRPKKNSDSAAVYTAMVPETDKSKIYLIRADIPLHDGVSGPASMTASGLSLPDSATIVDFKFLNDDSLLLLCSQPKEAKPSLLHIAYQARYQEYKEGNCPPVIEVSRGANNRNISWFDFSNISGFTPVQMEVQRANSLRGEIPARVCLLGRDKAVYKTYALPEDLASGVHARG</sequence>
<dbReference type="SUPFAM" id="SSF50978">
    <property type="entry name" value="WD40 repeat-like"/>
    <property type="match status" value="1"/>
</dbReference>
<protein>
    <recommendedName>
        <fullName evidence="1">Anaphase-promoting complex subunit 4</fullName>
    </recommendedName>
</protein>
<dbReference type="PANTHER" id="PTHR13260">
    <property type="entry name" value="ANAPHASE PROMOTING COMPLEX SUBUNIT 4 APC4"/>
    <property type="match status" value="1"/>
</dbReference>
<dbReference type="Pfam" id="PF12894">
    <property type="entry name" value="ANAPC4_WD40"/>
    <property type="match status" value="1"/>
</dbReference>
<keyword evidence="9" id="KW-1185">Reference proteome</keyword>
<dbReference type="RefSeq" id="XP_064671806.1">
    <property type="nucleotide sequence ID" value="XM_064814815.1"/>
</dbReference>
<keyword evidence="4" id="KW-0833">Ubl conjugation pathway</keyword>
<accession>A0AAN6TGX5</accession>
<evidence type="ECO:0000256" key="3">
    <source>
        <dbReference type="ARBA" id="ARBA00022776"/>
    </source>
</evidence>
<dbReference type="InterPro" id="IPR015943">
    <property type="entry name" value="WD40/YVTN_repeat-like_dom_sf"/>
</dbReference>
<dbReference type="EMBL" id="MU853337">
    <property type="protein sequence ID" value="KAK4114236.1"/>
    <property type="molecule type" value="Genomic_DNA"/>
</dbReference>
<evidence type="ECO:0000256" key="4">
    <source>
        <dbReference type="ARBA" id="ARBA00022786"/>
    </source>
</evidence>
<evidence type="ECO:0000313" key="8">
    <source>
        <dbReference type="EMBL" id="KAK4114236.1"/>
    </source>
</evidence>
<dbReference type="PANTHER" id="PTHR13260:SF0">
    <property type="entry name" value="ANAPHASE-PROMOTING COMPLEX SUBUNIT 4"/>
    <property type="match status" value="1"/>
</dbReference>
<dbReference type="Proteomes" id="UP001302812">
    <property type="component" value="Unassembled WGS sequence"/>
</dbReference>
<dbReference type="GeneID" id="89938940"/>
<evidence type="ECO:0000313" key="9">
    <source>
        <dbReference type="Proteomes" id="UP001302812"/>
    </source>
</evidence>
<keyword evidence="5" id="KW-0131">Cell cycle</keyword>
<dbReference type="GO" id="GO:0070979">
    <property type="term" value="P:protein K11-linked ubiquitination"/>
    <property type="evidence" value="ECO:0007669"/>
    <property type="project" value="TreeGrafter"/>
</dbReference>
<dbReference type="InterPro" id="IPR024790">
    <property type="entry name" value="APC4_long_dom"/>
</dbReference>
<comment type="caution">
    <text evidence="8">The sequence shown here is derived from an EMBL/GenBank/DDBJ whole genome shotgun (WGS) entry which is preliminary data.</text>
</comment>
<gene>
    <name evidence="8" type="ORF">N656DRAFT_777405</name>
</gene>
<feature type="domain" description="Anaphase-promoting complex subunit 4 long" evidence="7">
    <location>
        <begin position="286"/>
        <end position="488"/>
    </location>
</feature>
<proteinExistence type="predicted"/>
<dbReference type="GO" id="GO:0005680">
    <property type="term" value="C:anaphase-promoting complex"/>
    <property type="evidence" value="ECO:0007669"/>
    <property type="project" value="InterPro"/>
</dbReference>
<dbReference type="Pfam" id="PF12896">
    <property type="entry name" value="ANAPC4"/>
    <property type="match status" value="1"/>
</dbReference>
<dbReference type="AlphaFoldDB" id="A0AAN6TGX5"/>
<evidence type="ECO:0000256" key="1">
    <source>
        <dbReference type="ARBA" id="ARBA00016067"/>
    </source>
</evidence>
<dbReference type="GO" id="GO:0031145">
    <property type="term" value="P:anaphase-promoting complex-dependent catabolic process"/>
    <property type="evidence" value="ECO:0007669"/>
    <property type="project" value="InterPro"/>
</dbReference>
<reference evidence="8" key="2">
    <citation type="submission" date="2023-05" db="EMBL/GenBank/DDBJ databases">
        <authorList>
            <consortium name="Lawrence Berkeley National Laboratory"/>
            <person name="Steindorff A."/>
            <person name="Hensen N."/>
            <person name="Bonometti L."/>
            <person name="Westerberg I."/>
            <person name="Brannstrom I.O."/>
            <person name="Guillou S."/>
            <person name="Cros-Aarteil S."/>
            <person name="Calhoun S."/>
            <person name="Haridas S."/>
            <person name="Kuo A."/>
            <person name="Mondo S."/>
            <person name="Pangilinan J."/>
            <person name="Riley R."/>
            <person name="Labutti K."/>
            <person name="Andreopoulos B."/>
            <person name="Lipzen A."/>
            <person name="Chen C."/>
            <person name="Yanf M."/>
            <person name="Daum C."/>
            <person name="Ng V."/>
            <person name="Clum A."/>
            <person name="Ohm R."/>
            <person name="Martin F."/>
            <person name="Silar P."/>
            <person name="Natvig D."/>
            <person name="Lalanne C."/>
            <person name="Gautier V."/>
            <person name="Ament-Velasquez S.L."/>
            <person name="Kruys A."/>
            <person name="Hutchinson M.I."/>
            <person name="Powell A.J."/>
            <person name="Barry K."/>
            <person name="Miller A.N."/>
            <person name="Grigoriev I.V."/>
            <person name="Debuchy R."/>
            <person name="Gladieux P."/>
            <person name="Thoren M.H."/>
            <person name="Johannesson H."/>
        </authorList>
    </citation>
    <scope>NUCLEOTIDE SEQUENCE</scope>
    <source>
        <strain evidence="8">CBS 508.74</strain>
    </source>
</reference>
<dbReference type="GO" id="GO:0034399">
    <property type="term" value="C:nuclear periphery"/>
    <property type="evidence" value="ECO:0007669"/>
    <property type="project" value="TreeGrafter"/>
</dbReference>
<name>A0AAN6TGX5_9PEZI</name>
<reference evidence="8" key="1">
    <citation type="journal article" date="2023" name="Mol. Phylogenet. Evol.">
        <title>Genome-scale phylogeny and comparative genomics of the fungal order Sordariales.</title>
        <authorList>
            <person name="Hensen N."/>
            <person name="Bonometti L."/>
            <person name="Westerberg I."/>
            <person name="Brannstrom I.O."/>
            <person name="Guillou S."/>
            <person name="Cros-Aarteil S."/>
            <person name="Calhoun S."/>
            <person name="Haridas S."/>
            <person name="Kuo A."/>
            <person name="Mondo S."/>
            <person name="Pangilinan J."/>
            <person name="Riley R."/>
            <person name="LaButti K."/>
            <person name="Andreopoulos B."/>
            <person name="Lipzen A."/>
            <person name="Chen C."/>
            <person name="Yan M."/>
            <person name="Daum C."/>
            <person name="Ng V."/>
            <person name="Clum A."/>
            <person name="Steindorff A."/>
            <person name="Ohm R.A."/>
            <person name="Martin F."/>
            <person name="Silar P."/>
            <person name="Natvig D.O."/>
            <person name="Lalanne C."/>
            <person name="Gautier V."/>
            <person name="Ament-Velasquez S.L."/>
            <person name="Kruys A."/>
            <person name="Hutchinson M.I."/>
            <person name="Powell A.J."/>
            <person name="Barry K."/>
            <person name="Miller A.N."/>
            <person name="Grigoriev I.V."/>
            <person name="Debuchy R."/>
            <person name="Gladieux P."/>
            <person name="Hiltunen Thoren M."/>
            <person name="Johannesson H."/>
        </authorList>
    </citation>
    <scope>NUCLEOTIDE SEQUENCE</scope>
    <source>
        <strain evidence="8">CBS 508.74</strain>
    </source>
</reference>
<dbReference type="InterPro" id="IPR024977">
    <property type="entry name" value="Apc4-like_WD40_dom"/>
</dbReference>
<organism evidence="8 9">
    <name type="scientific">Canariomyces notabilis</name>
    <dbReference type="NCBI Taxonomy" id="2074819"/>
    <lineage>
        <taxon>Eukaryota</taxon>
        <taxon>Fungi</taxon>
        <taxon>Dikarya</taxon>
        <taxon>Ascomycota</taxon>
        <taxon>Pezizomycotina</taxon>
        <taxon>Sordariomycetes</taxon>
        <taxon>Sordariomycetidae</taxon>
        <taxon>Sordariales</taxon>
        <taxon>Chaetomiaceae</taxon>
        <taxon>Canariomyces</taxon>
    </lineage>
</organism>
<dbReference type="InterPro" id="IPR024789">
    <property type="entry name" value="APC4"/>
</dbReference>
<dbReference type="InterPro" id="IPR036322">
    <property type="entry name" value="WD40_repeat_dom_sf"/>
</dbReference>
<evidence type="ECO:0000256" key="2">
    <source>
        <dbReference type="ARBA" id="ARBA00022618"/>
    </source>
</evidence>
<evidence type="ECO:0000256" key="5">
    <source>
        <dbReference type="ARBA" id="ARBA00023306"/>
    </source>
</evidence>
<keyword evidence="2" id="KW-0132">Cell division</keyword>
<evidence type="ECO:0000259" key="6">
    <source>
        <dbReference type="Pfam" id="PF12894"/>
    </source>
</evidence>
<evidence type="ECO:0000259" key="7">
    <source>
        <dbReference type="Pfam" id="PF12896"/>
    </source>
</evidence>
<dbReference type="Gene3D" id="2.130.10.10">
    <property type="entry name" value="YVTN repeat-like/Quinoprotein amine dehydrogenase"/>
    <property type="match status" value="1"/>
</dbReference>
<feature type="domain" description="Anaphase-promoting complex subunit 4-like WD40" evidence="6">
    <location>
        <begin position="28"/>
        <end position="127"/>
    </location>
</feature>